<feature type="region of interest" description="Disordered" evidence="2">
    <location>
        <begin position="417"/>
        <end position="453"/>
    </location>
</feature>
<sequence>MNQLYKFQIILLLYAIIYNINIIIANNLLISSEIGTASIFDPNHPFSVKQPFSSRNIIKGISDEDSEVTFTKVVEKSGSLPSVSHHTARNVNTIKGSNKRLQTNITSFTIKCCNGGYPIPINSSIQQNFIHSEADYEIEEIDLHDTNKKESNVECKLYNGNFTIKKSIFIQSNTLNLFNVSCKCKTSSVYPEVVLDSSCLELPKCLNHGYRSFHSNNRCKCPQPYFGKICEKKCVQGSLYKDQYGNDICNCLPYYQGSECTEIICLNGGTRIHDRCSCQNQFLGYHCEIDTNRTVINPRTTRYGETSSDVFSRDVSGTVFSLVMIIVLVISMYLLMKHRMQSQNRYVGRRPDLLGGYIVSMGGSSSCSGTSNVHGYSHRRDMYQIEGCRGYQFRSMVPLEGPPAYYTHEQRRVRRGEILPPLPSYEDATKLPPLRSNDVNVNENDESTQNPIINNHSNEIQEQDSTLLLSPSELSPSIDVDEDNRSVISKPLSLDNESIDLQITNIANQLSTDKVGNQGNDNGSISSQINIDSKGIKNDTDKISDVVGSNKDV</sequence>
<organism evidence="5 6">
    <name type="scientific">Parastrongyloides trichosuri</name>
    <name type="common">Possum-specific nematode worm</name>
    <dbReference type="NCBI Taxonomy" id="131310"/>
    <lineage>
        <taxon>Eukaryota</taxon>
        <taxon>Metazoa</taxon>
        <taxon>Ecdysozoa</taxon>
        <taxon>Nematoda</taxon>
        <taxon>Chromadorea</taxon>
        <taxon>Rhabditida</taxon>
        <taxon>Tylenchina</taxon>
        <taxon>Panagrolaimomorpha</taxon>
        <taxon>Strongyloidoidea</taxon>
        <taxon>Strongyloididae</taxon>
        <taxon>Parastrongyloides</taxon>
    </lineage>
</organism>
<keyword evidence="3" id="KW-0472">Membrane</keyword>
<dbReference type="WBParaSite" id="PTRK_0001161000.1">
    <property type="protein sequence ID" value="PTRK_0001161000.1"/>
    <property type="gene ID" value="PTRK_0001161000"/>
</dbReference>
<evidence type="ECO:0000256" key="3">
    <source>
        <dbReference type="SAM" id="Phobius"/>
    </source>
</evidence>
<dbReference type="SUPFAM" id="SSF57196">
    <property type="entry name" value="EGF/Laminin"/>
    <property type="match status" value="1"/>
</dbReference>
<dbReference type="InterPro" id="IPR000742">
    <property type="entry name" value="EGF"/>
</dbReference>
<feature type="transmembrane region" description="Helical" evidence="3">
    <location>
        <begin position="315"/>
        <end position="336"/>
    </location>
</feature>
<feature type="transmembrane region" description="Helical" evidence="3">
    <location>
        <begin position="7"/>
        <end position="30"/>
    </location>
</feature>
<dbReference type="AlphaFoldDB" id="A0A0N4ZSX8"/>
<feature type="compositionally biased region" description="Polar residues" evidence="2">
    <location>
        <begin position="437"/>
        <end position="453"/>
    </location>
</feature>
<evidence type="ECO:0000256" key="1">
    <source>
        <dbReference type="PROSITE-ProRule" id="PRU00076"/>
    </source>
</evidence>
<keyword evidence="3" id="KW-0812">Transmembrane</keyword>
<dbReference type="PROSITE" id="PS50026">
    <property type="entry name" value="EGF_3"/>
    <property type="match status" value="1"/>
</dbReference>
<protein>
    <submittedName>
        <fullName evidence="6">EGF-like domain-containing protein</fullName>
    </submittedName>
</protein>
<evidence type="ECO:0000256" key="2">
    <source>
        <dbReference type="SAM" id="MobiDB-lite"/>
    </source>
</evidence>
<dbReference type="Gene3D" id="2.10.25.10">
    <property type="entry name" value="Laminin"/>
    <property type="match status" value="1"/>
</dbReference>
<comment type="caution">
    <text evidence="1">Lacks conserved residue(s) required for the propagation of feature annotation.</text>
</comment>
<evidence type="ECO:0000259" key="4">
    <source>
        <dbReference type="PROSITE" id="PS50026"/>
    </source>
</evidence>
<dbReference type="Proteomes" id="UP000038045">
    <property type="component" value="Unplaced"/>
</dbReference>
<feature type="domain" description="EGF-like" evidence="4">
    <location>
        <begin position="195"/>
        <end position="231"/>
    </location>
</feature>
<dbReference type="STRING" id="131310.A0A0N4ZSX8"/>
<feature type="disulfide bond" evidence="1">
    <location>
        <begin position="221"/>
        <end position="230"/>
    </location>
</feature>
<keyword evidence="5" id="KW-1185">Reference proteome</keyword>
<proteinExistence type="predicted"/>
<keyword evidence="1" id="KW-0245">EGF-like domain</keyword>
<name>A0A0N4ZSX8_PARTI</name>
<evidence type="ECO:0000313" key="5">
    <source>
        <dbReference type="Proteomes" id="UP000038045"/>
    </source>
</evidence>
<evidence type="ECO:0000313" key="6">
    <source>
        <dbReference type="WBParaSite" id="PTRK_0001161000.1"/>
    </source>
</evidence>
<keyword evidence="1" id="KW-1015">Disulfide bond</keyword>
<keyword evidence="3" id="KW-1133">Transmembrane helix</keyword>
<accession>A0A0N4ZSX8</accession>
<reference evidence="6" key="1">
    <citation type="submission" date="2017-02" db="UniProtKB">
        <authorList>
            <consortium name="WormBaseParasite"/>
        </authorList>
    </citation>
    <scope>IDENTIFICATION</scope>
</reference>
<dbReference type="PROSITE" id="PS00022">
    <property type="entry name" value="EGF_1"/>
    <property type="match status" value="1"/>
</dbReference>